<evidence type="ECO:0000313" key="3">
    <source>
        <dbReference type="Proteomes" id="UP000583800"/>
    </source>
</evidence>
<keyword evidence="3" id="KW-1185">Reference proteome</keyword>
<accession>A0A7X0CA08</accession>
<feature type="compositionally biased region" description="Basic and acidic residues" evidence="1">
    <location>
        <begin position="27"/>
        <end position="42"/>
    </location>
</feature>
<evidence type="ECO:0000256" key="1">
    <source>
        <dbReference type="SAM" id="MobiDB-lite"/>
    </source>
</evidence>
<sequence>MTVSKDVRPLASPAVRPLRGLWPEEQDNSRFRQAHASENRRD</sequence>
<dbReference type="Proteomes" id="UP000583800">
    <property type="component" value="Unassembled WGS sequence"/>
</dbReference>
<evidence type="ECO:0000313" key="2">
    <source>
        <dbReference type="EMBL" id="MBB6350401.1"/>
    </source>
</evidence>
<gene>
    <name evidence="2" type="ORF">FHU36_006973</name>
</gene>
<dbReference type="AlphaFoldDB" id="A0A7X0CA08"/>
<protein>
    <submittedName>
        <fullName evidence="2">Uncharacterized protein</fullName>
    </submittedName>
</protein>
<organism evidence="2 3">
    <name type="scientific">Nonomuraea muscovyensis</name>
    <dbReference type="NCBI Taxonomy" id="1124761"/>
    <lineage>
        <taxon>Bacteria</taxon>
        <taxon>Bacillati</taxon>
        <taxon>Actinomycetota</taxon>
        <taxon>Actinomycetes</taxon>
        <taxon>Streptosporangiales</taxon>
        <taxon>Streptosporangiaceae</taxon>
        <taxon>Nonomuraea</taxon>
    </lineage>
</organism>
<feature type="region of interest" description="Disordered" evidence="1">
    <location>
        <begin position="1"/>
        <end position="42"/>
    </location>
</feature>
<dbReference type="EMBL" id="JACHJB010000003">
    <property type="protein sequence ID" value="MBB6350401.1"/>
    <property type="molecule type" value="Genomic_DNA"/>
</dbReference>
<comment type="caution">
    <text evidence="2">The sequence shown here is derived from an EMBL/GenBank/DDBJ whole genome shotgun (WGS) entry which is preliminary data.</text>
</comment>
<name>A0A7X0CA08_9ACTN</name>
<reference evidence="2 3" key="1">
    <citation type="submission" date="2020-08" db="EMBL/GenBank/DDBJ databases">
        <title>Sequencing the genomes of 1000 actinobacteria strains.</title>
        <authorList>
            <person name="Klenk H.-P."/>
        </authorList>
    </citation>
    <scope>NUCLEOTIDE SEQUENCE [LARGE SCALE GENOMIC DNA]</scope>
    <source>
        <strain evidence="2 3">DSM 45913</strain>
    </source>
</reference>
<proteinExistence type="predicted"/>